<evidence type="ECO:0000313" key="2">
    <source>
        <dbReference type="EMBL" id="KAJ7016352.1"/>
    </source>
</evidence>
<feature type="compositionally biased region" description="Basic and acidic residues" evidence="1">
    <location>
        <begin position="277"/>
        <end position="289"/>
    </location>
</feature>
<dbReference type="Proteomes" id="UP001218188">
    <property type="component" value="Unassembled WGS sequence"/>
</dbReference>
<dbReference type="EMBL" id="JARJCM010000521">
    <property type="protein sequence ID" value="KAJ7016352.1"/>
    <property type="molecule type" value="Genomic_DNA"/>
</dbReference>
<proteinExistence type="predicted"/>
<accession>A0AAD6RWN9</accession>
<protein>
    <submittedName>
        <fullName evidence="2">Uncharacterized protein</fullName>
    </submittedName>
</protein>
<evidence type="ECO:0000256" key="1">
    <source>
        <dbReference type="SAM" id="MobiDB-lite"/>
    </source>
</evidence>
<dbReference type="AlphaFoldDB" id="A0AAD6RWN9"/>
<sequence length="324" mass="37103">MTAEERAVGCIAGVDLMEGMARDAQCSAALIKLRNQLHMKARLMTYKKNHARHQAANTRSRTLVERNESKIKLHSEKYQSAWSALRALSADDALRVGWRRREATRRTQEQRSRRLRRRLVGEGELRADDDGGEADAGWEDDEDGETVRNPNENRREISWIWTVAGEAGSDAELEEALRIEWAKAYARVRRWTEEVALLEEEYRRVLVSFEYEAGRWEQRLLDVRVGSIREERAEGQIAYARRQADMYRTLAERATTAWTEVHIGRGKKRIQRLPTLVKDDGDVDPKTDNIDPASDDEEDSDGDGVGAVVHSDEEHLLGGDEDMF</sequence>
<name>A0AAD6RWN9_9AGAR</name>
<keyword evidence="3" id="KW-1185">Reference proteome</keyword>
<organism evidence="2 3">
    <name type="scientific">Mycena alexandri</name>
    <dbReference type="NCBI Taxonomy" id="1745969"/>
    <lineage>
        <taxon>Eukaryota</taxon>
        <taxon>Fungi</taxon>
        <taxon>Dikarya</taxon>
        <taxon>Basidiomycota</taxon>
        <taxon>Agaricomycotina</taxon>
        <taxon>Agaricomycetes</taxon>
        <taxon>Agaricomycetidae</taxon>
        <taxon>Agaricales</taxon>
        <taxon>Marasmiineae</taxon>
        <taxon>Mycenaceae</taxon>
        <taxon>Mycena</taxon>
    </lineage>
</organism>
<gene>
    <name evidence="2" type="ORF">C8F04DRAFT_1281651</name>
</gene>
<feature type="compositionally biased region" description="Acidic residues" evidence="1">
    <location>
        <begin position="130"/>
        <end position="144"/>
    </location>
</feature>
<feature type="region of interest" description="Disordered" evidence="1">
    <location>
        <begin position="277"/>
        <end position="324"/>
    </location>
</feature>
<evidence type="ECO:0000313" key="3">
    <source>
        <dbReference type="Proteomes" id="UP001218188"/>
    </source>
</evidence>
<reference evidence="2" key="1">
    <citation type="submission" date="2023-03" db="EMBL/GenBank/DDBJ databases">
        <title>Massive genome expansion in bonnet fungi (Mycena s.s.) driven by repeated elements and novel gene families across ecological guilds.</title>
        <authorList>
            <consortium name="Lawrence Berkeley National Laboratory"/>
            <person name="Harder C.B."/>
            <person name="Miyauchi S."/>
            <person name="Viragh M."/>
            <person name="Kuo A."/>
            <person name="Thoen E."/>
            <person name="Andreopoulos B."/>
            <person name="Lu D."/>
            <person name="Skrede I."/>
            <person name="Drula E."/>
            <person name="Henrissat B."/>
            <person name="Morin E."/>
            <person name="Kohler A."/>
            <person name="Barry K."/>
            <person name="LaButti K."/>
            <person name="Morin E."/>
            <person name="Salamov A."/>
            <person name="Lipzen A."/>
            <person name="Mereny Z."/>
            <person name="Hegedus B."/>
            <person name="Baldrian P."/>
            <person name="Stursova M."/>
            <person name="Weitz H."/>
            <person name="Taylor A."/>
            <person name="Grigoriev I.V."/>
            <person name="Nagy L.G."/>
            <person name="Martin F."/>
            <person name="Kauserud H."/>
        </authorList>
    </citation>
    <scope>NUCLEOTIDE SEQUENCE</scope>
    <source>
        <strain evidence="2">CBHHK200</strain>
    </source>
</reference>
<feature type="region of interest" description="Disordered" evidence="1">
    <location>
        <begin position="126"/>
        <end position="149"/>
    </location>
</feature>
<feature type="compositionally biased region" description="Acidic residues" evidence="1">
    <location>
        <begin position="293"/>
        <end position="302"/>
    </location>
</feature>
<comment type="caution">
    <text evidence="2">The sequence shown here is derived from an EMBL/GenBank/DDBJ whole genome shotgun (WGS) entry which is preliminary data.</text>
</comment>